<dbReference type="RefSeq" id="WP_345150326.1">
    <property type="nucleotide sequence ID" value="NZ_BAABEO010000011.1"/>
</dbReference>
<dbReference type="EMBL" id="BAABEO010000011">
    <property type="protein sequence ID" value="GAA3681238.1"/>
    <property type="molecule type" value="Genomic_DNA"/>
</dbReference>
<sequence>MSPNPLPQSPAFIVTDASLWGDESEGRSAVAVGIDGRISAVGPAEEVVATAGSATDVISLAGASLWPAFHDSHVHPLAGGLELTWCNLNDVHDLAKYEGIVRAYADGLPAGRWLRGGGWFSDVFPGKQPHRRLLDQWAPNHPAILTSHDNHCAWVNSAALRLAGINAATEDPFGARIGRDPDGTPDGLLFEGAIDLVSHLLPDPAPAELDAAYLLAQQHLHSFGIAGWQDALVGRALHLPDPTGTYRRLQASGALTSRVTGALWWDREKGLKQIEEFKALRDGAWGDDAEGDTAWDDKVRFDTVKIMQDGICESCTGAMLEPYAGVDGRPGEPSGPSMIDPVELKEIVTALDAAGFSAHFHGVGDRAVRECLDAVEAARHGNGPSGLRHQIAHVDVVDPADVPRFAALGVTANLQPLWARADKEIIERKLPLLGLKRAAMHFPFGALQGAGAALAMGSDWPVSSMNPLWGIYTAVTRTAPPSDPHGVLPSSYSDPMNPEQRLTLSQALEAYTSGSARANGYGDRTGTIAVGMEADLIALDRRVTEVGDLPGARVARTWVAGRTVHAASAAKAAAGS</sequence>
<proteinExistence type="predicted"/>
<comment type="caution">
    <text evidence="2">The sequence shown here is derived from an EMBL/GenBank/DDBJ whole genome shotgun (WGS) entry which is preliminary data.</text>
</comment>
<dbReference type="InterPro" id="IPR013108">
    <property type="entry name" value="Amidohydro_3"/>
</dbReference>
<dbReference type="Pfam" id="PF07969">
    <property type="entry name" value="Amidohydro_3"/>
    <property type="match status" value="1"/>
</dbReference>
<dbReference type="InterPro" id="IPR032466">
    <property type="entry name" value="Metal_Hydrolase"/>
</dbReference>
<organism evidence="2 3">
    <name type="scientific">Arthrobacter ginkgonis</name>
    <dbReference type="NCBI Taxonomy" id="1630594"/>
    <lineage>
        <taxon>Bacteria</taxon>
        <taxon>Bacillati</taxon>
        <taxon>Actinomycetota</taxon>
        <taxon>Actinomycetes</taxon>
        <taxon>Micrococcales</taxon>
        <taxon>Micrococcaceae</taxon>
        <taxon>Arthrobacter</taxon>
    </lineage>
</organism>
<dbReference type="Proteomes" id="UP001500752">
    <property type="component" value="Unassembled WGS sequence"/>
</dbReference>
<dbReference type="Gene3D" id="3.10.310.70">
    <property type="match status" value="1"/>
</dbReference>
<protein>
    <submittedName>
        <fullName evidence="2">Amidohydrolase</fullName>
    </submittedName>
</protein>
<evidence type="ECO:0000313" key="3">
    <source>
        <dbReference type="Proteomes" id="UP001500752"/>
    </source>
</evidence>
<dbReference type="SUPFAM" id="SSF51338">
    <property type="entry name" value="Composite domain of metallo-dependent hydrolases"/>
    <property type="match status" value="1"/>
</dbReference>
<name>A0ABP7C6B6_9MICC</name>
<keyword evidence="3" id="KW-1185">Reference proteome</keyword>
<dbReference type="PANTHER" id="PTHR22642:SF2">
    <property type="entry name" value="PROTEIN LONG AFTER FAR-RED 3"/>
    <property type="match status" value="1"/>
</dbReference>
<evidence type="ECO:0000313" key="2">
    <source>
        <dbReference type="EMBL" id="GAA3681238.1"/>
    </source>
</evidence>
<accession>A0ABP7C6B6</accession>
<evidence type="ECO:0000259" key="1">
    <source>
        <dbReference type="Pfam" id="PF07969"/>
    </source>
</evidence>
<reference evidence="3" key="1">
    <citation type="journal article" date="2019" name="Int. J. Syst. Evol. Microbiol.">
        <title>The Global Catalogue of Microorganisms (GCM) 10K type strain sequencing project: providing services to taxonomists for standard genome sequencing and annotation.</title>
        <authorList>
            <consortium name="The Broad Institute Genomics Platform"/>
            <consortium name="The Broad Institute Genome Sequencing Center for Infectious Disease"/>
            <person name="Wu L."/>
            <person name="Ma J."/>
        </authorList>
    </citation>
    <scope>NUCLEOTIDE SEQUENCE [LARGE SCALE GENOMIC DNA]</scope>
    <source>
        <strain evidence="3">JCM 30742</strain>
    </source>
</reference>
<dbReference type="InterPro" id="IPR033932">
    <property type="entry name" value="YtcJ-like"/>
</dbReference>
<dbReference type="CDD" id="cd01300">
    <property type="entry name" value="YtcJ_like"/>
    <property type="match status" value="1"/>
</dbReference>
<dbReference type="SUPFAM" id="SSF51556">
    <property type="entry name" value="Metallo-dependent hydrolases"/>
    <property type="match status" value="1"/>
</dbReference>
<dbReference type="InterPro" id="IPR011059">
    <property type="entry name" value="Metal-dep_hydrolase_composite"/>
</dbReference>
<dbReference type="Gene3D" id="3.20.20.140">
    <property type="entry name" value="Metal-dependent hydrolases"/>
    <property type="match status" value="1"/>
</dbReference>
<gene>
    <name evidence="2" type="ORF">GCM10023081_19160</name>
</gene>
<dbReference type="Gene3D" id="2.30.40.10">
    <property type="entry name" value="Urease, subunit C, domain 1"/>
    <property type="match status" value="1"/>
</dbReference>
<dbReference type="PANTHER" id="PTHR22642">
    <property type="entry name" value="IMIDAZOLONEPROPIONASE"/>
    <property type="match status" value="1"/>
</dbReference>
<feature type="domain" description="Amidohydrolase 3" evidence="1">
    <location>
        <begin position="56"/>
        <end position="565"/>
    </location>
</feature>